<reference evidence="2" key="1">
    <citation type="submission" date="2016-06" db="EMBL/GenBank/DDBJ databases">
        <title>Parallel loss of symbiosis genes in relatives of nitrogen-fixing non-legume Parasponia.</title>
        <authorList>
            <person name="Van Velzen R."/>
            <person name="Holmer R."/>
            <person name="Bu F."/>
            <person name="Rutten L."/>
            <person name="Van Zeijl A."/>
            <person name="Liu W."/>
            <person name="Santuari L."/>
            <person name="Cao Q."/>
            <person name="Sharma T."/>
            <person name="Shen D."/>
            <person name="Roswanjaya Y."/>
            <person name="Wardhani T."/>
            <person name="Kalhor M.S."/>
            <person name="Jansen J."/>
            <person name="Van den Hoogen J."/>
            <person name="Gungor B."/>
            <person name="Hartog M."/>
            <person name="Hontelez J."/>
            <person name="Verver J."/>
            <person name="Yang W.-C."/>
            <person name="Schijlen E."/>
            <person name="Repin R."/>
            <person name="Schilthuizen M."/>
            <person name="Schranz E."/>
            <person name="Heidstra R."/>
            <person name="Miyata K."/>
            <person name="Fedorova E."/>
            <person name="Kohlen W."/>
            <person name="Bisseling T."/>
            <person name="Smit S."/>
            <person name="Geurts R."/>
        </authorList>
    </citation>
    <scope>NUCLEOTIDE SEQUENCE [LARGE SCALE GENOMIC DNA]</scope>
    <source>
        <strain evidence="2">cv. WU1-14</strain>
    </source>
</reference>
<organism evidence="1 2">
    <name type="scientific">Parasponia andersonii</name>
    <name type="common">Sponia andersonii</name>
    <dbReference type="NCBI Taxonomy" id="3476"/>
    <lineage>
        <taxon>Eukaryota</taxon>
        <taxon>Viridiplantae</taxon>
        <taxon>Streptophyta</taxon>
        <taxon>Embryophyta</taxon>
        <taxon>Tracheophyta</taxon>
        <taxon>Spermatophyta</taxon>
        <taxon>Magnoliopsida</taxon>
        <taxon>eudicotyledons</taxon>
        <taxon>Gunneridae</taxon>
        <taxon>Pentapetalae</taxon>
        <taxon>rosids</taxon>
        <taxon>fabids</taxon>
        <taxon>Rosales</taxon>
        <taxon>Cannabaceae</taxon>
        <taxon>Parasponia</taxon>
    </lineage>
</organism>
<dbReference type="OrthoDB" id="10285578at2759"/>
<dbReference type="Proteomes" id="UP000237105">
    <property type="component" value="Unassembled WGS sequence"/>
</dbReference>
<dbReference type="AlphaFoldDB" id="A0A2P5BPM3"/>
<evidence type="ECO:0000313" key="1">
    <source>
        <dbReference type="EMBL" id="PON50735.1"/>
    </source>
</evidence>
<evidence type="ECO:0000313" key="2">
    <source>
        <dbReference type="Proteomes" id="UP000237105"/>
    </source>
</evidence>
<protein>
    <submittedName>
        <fullName evidence="1">Uncharacterized protein</fullName>
    </submittedName>
</protein>
<dbReference type="EMBL" id="JXTB01000242">
    <property type="protein sequence ID" value="PON50735.1"/>
    <property type="molecule type" value="Genomic_DNA"/>
</dbReference>
<comment type="caution">
    <text evidence="1">The sequence shown here is derived from an EMBL/GenBank/DDBJ whole genome shotgun (WGS) entry which is preliminary data.</text>
</comment>
<gene>
    <name evidence="1" type="ORF">PanWU01x14_221070</name>
</gene>
<keyword evidence="2" id="KW-1185">Reference proteome</keyword>
<accession>A0A2P5BPM3</accession>
<sequence>MWHADVAPGELTLVGPSRRVILVVDENIELDWHISVVLNPFNHQYLVSSLLLLLAPLLLLGPGHQDLHRLVQLHWKRHLRKLIPMGHRHPDASQSALHPAKRRSTWRRSCVQPWNVNVLILIAKLSAVKAVSDLNTHKLSVLVVEEKGGVEPIPVREILPSASQALPYTPHSVHVGVVSVEYWVSTSRVEVAHVLPVGLGLVTGPNVDRAVRDVLQ</sequence>
<proteinExistence type="predicted"/>
<name>A0A2P5BPM3_PARAD</name>